<dbReference type="OrthoDB" id="27694at10239"/>
<dbReference type="KEGG" id="vg:10358858"/>
<sequence>MHQLSEFRKVMNELKTEKEFCIFIGWAEKAQELNSQMVQLIHENTQKIKFSIL</sequence>
<reference evidence="1 2" key="1">
    <citation type="journal article" date="2010" name="Appl. Environ. Microbiol.">
        <title>Characterization of Lactococcus lactis phage 949 and comparison with other lactococcal phages.</title>
        <authorList>
            <person name="Samson J.E."/>
            <person name="Moineau S."/>
        </authorList>
    </citation>
    <scope>NUCLEOTIDE SEQUENCE [LARGE SCALE GENOMIC DNA]</scope>
</reference>
<proteinExistence type="predicted"/>
<dbReference type="EMBL" id="HM029250">
    <property type="protein sequence ID" value="ADM73591.1"/>
    <property type="molecule type" value="Genomic_DNA"/>
</dbReference>
<dbReference type="Proteomes" id="UP000002234">
    <property type="component" value="Segment"/>
</dbReference>
<dbReference type="GeneID" id="10358858"/>
<protein>
    <submittedName>
        <fullName evidence="1">Uncharacterized protein</fullName>
    </submittedName>
</protein>
<keyword evidence="2" id="KW-1185">Reference proteome</keyword>
<evidence type="ECO:0000313" key="2">
    <source>
        <dbReference type="Proteomes" id="UP000002234"/>
    </source>
</evidence>
<accession>E0YIS0</accession>
<name>E0YIS0_9CAUD</name>
<dbReference type="RefSeq" id="YP_004306193.1">
    <property type="nucleotide sequence ID" value="NC_015263.1"/>
</dbReference>
<evidence type="ECO:0000313" key="1">
    <source>
        <dbReference type="EMBL" id="ADM73591.1"/>
    </source>
</evidence>
<organism evidence="1 2">
    <name type="scientific">Lactococcus phage 949</name>
    <dbReference type="NCBI Taxonomy" id="881953"/>
    <lineage>
        <taxon>Viruses</taxon>
        <taxon>Duplodnaviria</taxon>
        <taxon>Heunggongvirae</taxon>
        <taxon>Uroviricota</taxon>
        <taxon>Caudoviricetes</taxon>
        <taxon>Audreyjarvisvirus</taxon>
        <taxon>Audreyjarvisvirus av949</taxon>
    </lineage>
</organism>